<accession>A0A0C3CC81</accession>
<dbReference type="Proteomes" id="UP000054166">
    <property type="component" value="Unassembled WGS sequence"/>
</dbReference>
<dbReference type="Pfam" id="PF00617">
    <property type="entry name" value="RasGEF"/>
    <property type="match status" value="1"/>
</dbReference>
<feature type="domain" description="Ras-GEF" evidence="1">
    <location>
        <begin position="2"/>
        <end position="71"/>
    </location>
</feature>
<dbReference type="InParanoid" id="A0A0C3CC81"/>
<protein>
    <recommendedName>
        <fullName evidence="1">Ras-GEF domain-containing protein</fullName>
    </recommendedName>
</protein>
<evidence type="ECO:0000313" key="2">
    <source>
        <dbReference type="EMBL" id="KIM87282.1"/>
    </source>
</evidence>
<reference evidence="2 3" key="1">
    <citation type="submission" date="2014-04" db="EMBL/GenBank/DDBJ databases">
        <authorList>
            <consortium name="DOE Joint Genome Institute"/>
            <person name="Kuo A."/>
            <person name="Tarkka M."/>
            <person name="Buscot F."/>
            <person name="Kohler A."/>
            <person name="Nagy L.G."/>
            <person name="Floudas D."/>
            <person name="Copeland A."/>
            <person name="Barry K.W."/>
            <person name="Cichocki N."/>
            <person name="Veneault-Fourrey C."/>
            <person name="LaButti K."/>
            <person name="Lindquist E.A."/>
            <person name="Lipzen A."/>
            <person name="Lundell T."/>
            <person name="Morin E."/>
            <person name="Murat C."/>
            <person name="Sun H."/>
            <person name="Tunlid A."/>
            <person name="Henrissat B."/>
            <person name="Grigoriev I.V."/>
            <person name="Hibbett D.S."/>
            <person name="Martin F."/>
            <person name="Nordberg H.P."/>
            <person name="Cantor M.N."/>
            <person name="Hua S.X."/>
        </authorList>
    </citation>
    <scope>NUCLEOTIDE SEQUENCE [LARGE SCALE GENOMIC DNA]</scope>
    <source>
        <strain evidence="2 3">F 1598</strain>
    </source>
</reference>
<dbReference type="EMBL" id="KN832979">
    <property type="protein sequence ID" value="KIM87282.1"/>
    <property type="molecule type" value="Genomic_DNA"/>
</dbReference>
<dbReference type="AlphaFoldDB" id="A0A0C3CC81"/>
<sequence length="148" mass="17601">MSRKEQQRYQKLATLHKQEYNYRRYRIVVERDATRGCIPWHEVHLHDINTVLREKNIEEQDEPPLINFEKWVHLKEKALDAFRYRDFPPAYDADGHGMAMAYLGWELRSVSAGDVFSQALKDRSFRLKRGEETLTMRGEEARRATGFS</sequence>
<dbReference type="GO" id="GO:0007264">
    <property type="term" value="P:small GTPase-mediated signal transduction"/>
    <property type="evidence" value="ECO:0007669"/>
    <property type="project" value="InterPro"/>
</dbReference>
<proteinExistence type="predicted"/>
<dbReference type="SUPFAM" id="SSF48366">
    <property type="entry name" value="Ras GEF"/>
    <property type="match status" value="1"/>
</dbReference>
<dbReference type="HOGENOM" id="CLU_1759490_0_0_1"/>
<dbReference type="GO" id="GO:0005085">
    <property type="term" value="F:guanyl-nucleotide exchange factor activity"/>
    <property type="evidence" value="ECO:0007669"/>
    <property type="project" value="InterPro"/>
</dbReference>
<dbReference type="InterPro" id="IPR036964">
    <property type="entry name" value="RASGEF_cat_dom_sf"/>
</dbReference>
<dbReference type="InterPro" id="IPR023578">
    <property type="entry name" value="Ras_GEF_dom_sf"/>
</dbReference>
<organism evidence="2 3">
    <name type="scientific">Piloderma croceum (strain F 1598)</name>
    <dbReference type="NCBI Taxonomy" id="765440"/>
    <lineage>
        <taxon>Eukaryota</taxon>
        <taxon>Fungi</taxon>
        <taxon>Dikarya</taxon>
        <taxon>Basidiomycota</taxon>
        <taxon>Agaricomycotina</taxon>
        <taxon>Agaricomycetes</taxon>
        <taxon>Agaricomycetidae</taxon>
        <taxon>Atheliales</taxon>
        <taxon>Atheliaceae</taxon>
        <taxon>Piloderma</taxon>
    </lineage>
</organism>
<reference evidence="3" key="2">
    <citation type="submission" date="2015-01" db="EMBL/GenBank/DDBJ databases">
        <title>Evolutionary Origins and Diversification of the Mycorrhizal Mutualists.</title>
        <authorList>
            <consortium name="DOE Joint Genome Institute"/>
            <consortium name="Mycorrhizal Genomics Consortium"/>
            <person name="Kohler A."/>
            <person name="Kuo A."/>
            <person name="Nagy L.G."/>
            <person name="Floudas D."/>
            <person name="Copeland A."/>
            <person name="Barry K.W."/>
            <person name="Cichocki N."/>
            <person name="Veneault-Fourrey C."/>
            <person name="LaButti K."/>
            <person name="Lindquist E.A."/>
            <person name="Lipzen A."/>
            <person name="Lundell T."/>
            <person name="Morin E."/>
            <person name="Murat C."/>
            <person name="Riley R."/>
            <person name="Ohm R."/>
            <person name="Sun H."/>
            <person name="Tunlid A."/>
            <person name="Henrissat B."/>
            <person name="Grigoriev I.V."/>
            <person name="Hibbett D.S."/>
            <person name="Martin F."/>
        </authorList>
    </citation>
    <scope>NUCLEOTIDE SEQUENCE [LARGE SCALE GENOMIC DNA]</scope>
    <source>
        <strain evidence="3">F 1598</strain>
    </source>
</reference>
<gene>
    <name evidence="2" type="ORF">PILCRDRAFT_270801</name>
</gene>
<evidence type="ECO:0000259" key="1">
    <source>
        <dbReference type="Pfam" id="PF00617"/>
    </source>
</evidence>
<keyword evidence="3" id="KW-1185">Reference proteome</keyword>
<name>A0A0C3CC81_PILCF</name>
<dbReference type="InterPro" id="IPR001895">
    <property type="entry name" value="RASGEF_cat_dom"/>
</dbReference>
<dbReference type="Gene3D" id="1.10.840.10">
    <property type="entry name" value="Ras guanine-nucleotide exchange factors catalytic domain"/>
    <property type="match status" value="1"/>
</dbReference>
<evidence type="ECO:0000313" key="3">
    <source>
        <dbReference type="Proteomes" id="UP000054166"/>
    </source>
</evidence>